<name>A0A922M3W2_SPOEX</name>
<comment type="caution">
    <text evidence="1">The sequence shown here is derived from an EMBL/GenBank/DDBJ whole genome shotgun (WGS) entry which is preliminary data.</text>
</comment>
<dbReference type="Proteomes" id="UP000814243">
    <property type="component" value="Unassembled WGS sequence"/>
</dbReference>
<accession>A0A922M3W2</accession>
<protein>
    <submittedName>
        <fullName evidence="1">Uncharacterized protein</fullName>
    </submittedName>
</protein>
<reference evidence="1" key="1">
    <citation type="journal article" date="2021" name="G3 (Bethesda)">
        <title>Genome and transcriptome analysis of the beet armyworm Spodoptera exigua reveals targets for pest control. .</title>
        <authorList>
            <person name="Simon S."/>
            <person name="Breeschoten T."/>
            <person name="Jansen H.J."/>
            <person name="Dirks R.P."/>
            <person name="Schranz M.E."/>
            <person name="Ros V.I.D."/>
        </authorList>
    </citation>
    <scope>NUCLEOTIDE SEQUENCE</scope>
    <source>
        <strain evidence="1">TB_SE_WUR_2020</strain>
    </source>
</reference>
<sequence length="337" mass="40045">MTTMEDLLATQQQIIEAIDKIYINFKKDGAERKTPDYLRRRLENLKQYFTEFHNNHMNLLSFEDQSHSFFNEAQDIDLNLISEKWEFEDILKTLKMRWTAIDSLHWELDNELNGSNAQYEEQFTSYEKYYKKLKRDINQKMWSVAHIEKSTPKIEIATFEGSYTDWVSFKDLFTETVHNNPSLSSAQKMQFLKSKVKGEPERLIQHLRISSSNYALCWDILNHRYDNKRRIFLSHLKNIFNIPAIQQKSANHLKRIHDTTYESVNAIKNLAVDVSTWDPFLVCILAEKLDSETNDDYMDSLKSPRELPVLREFLQFLENKFMSLEISRKKQDNSKTS</sequence>
<dbReference type="AlphaFoldDB" id="A0A922M3W2"/>
<organism evidence="1 2">
    <name type="scientific">Spodoptera exigua</name>
    <name type="common">Beet armyworm</name>
    <name type="synonym">Noctua fulgens</name>
    <dbReference type="NCBI Taxonomy" id="7107"/>
    <lineage>
        <taxon>Eukaryota</taxon>
        <taxon>Metazoa</taxon>
        <taxon>Ecdysozoa</taxon>
        <taxon>Arthropoda</taxon>
        <taxon>Hexapoda</taxon>
        <taxon>Insecta</taxon>
        <taxon>Pterygota</taxon>
        <taxon>Neoptera</taxon>
        <taxon>Endopterygota</taxon>
        <taxon>Lepidoptera</taxon>
        <taxon>Glossata</taxon>
        <taxon>Ditrysia</taxon>
        <taxon>Noctuoidea</taxon>
        <taxon>Noctuidae</taxon>
        <taxon>Amphipyrinae</taxon>
        <taxon>Spodoptera</taxon>
    </lineage>
</organism>
<evidence type="ECO:0000313" key="2">
    <source>
        <dbReference type="Proteomes" id="UP000814243"/>
    </source>
</evidence>
<dbReference type="EMBL" id="JACEFF010000850">
    <property type="protein sequence ID" value="KAH9629862.1"/>
    <property type="molecule type" value="Genomic_DNA"/>
</dbReference>
<dbReference type="Pfam" id="PF03564">
    <property type="entry name" value="DUF1759"/>
    <property type="match status" value="1"/>
</dbReference>
<evidence type="ECO:0000313" key="1">
    <source>
        <dbReference type="EMBL" id="KAH9629862.1"/>
    </source>
</evidence>
<dbReference type="InterPro" id="IPR005312">
    <property type="entry name" value="DUF1759"/>
</dbReference>
<dbReference type="PANTHER" id="PTHR22954">
    <property type="entry name" value="RETROVIRAL PROTEASE-RELATED"/>
    <property type="match status" value="1"/>
</dbReference>
<dbReference type="PANTHER" id="PTHR22954:SF3">
    <property type="entry name" value="PROTEIN CBG08539"/>
    <property type="match status" value="1"/>
</dbReference>
<proteinExistence type="predicted"/>
<gene>
    <name evidence="1" type="ORF">HF086_005381</name>
</gene>